<dbReference type="GO" id="GO:0005737">
    <property type="term" value="C:cytoplasm"/>
    <property type="evidence" value="ECO:0007669"/>
    <property type="project" value="UniProtKB-UniRule"/>
</dbReference>
<dbReference type="PANTHER" id="PTHR11451">
    <property type="entry name" value="THREONINE-TRNA LIGASE"/>
    <property type="match status" value="1"/>
</dbReference>
<evidence type="ECO:0000313" key="15">
    <source>
        <dbReference type="EMBL" id="KRR05479.1"/>
    </source>
</evidence>
<evidence type="ECO:0000256" key="7">
    <source>
        <dbReference type="ARBA" id="ARBA00022741"/>
    </source>
</evidence>
<gene>
    <name evidence="15" type="ORF">CP49_03040</name>
</gene>
<keyword evidence="9" id="KW-0067">ATP-binding</keyword>
<dbReference type="InterPro" id="IPR036621">
    <property type="entry name" value="Anticodon-bd_dom_sf"/>
</dbReference>
<evidence type="ECO:0000256" key="1">
    <source>
        <dbReference type="ARBA" id="ARBA00008226"/>
    </source>
</evidence>
<comment type="similarity">
    <text evidence="1">Belongs to the class-II aminoacyl-tRNA synthetase family.</text>
</comment>
<keyword evidence="6" id="KW-0479">Metal-binding</keyword>
<evidence type="ECO:0000256" key="2">
    <source>
        <dbReference type="ARBA" id="ARBA00011738"/>
    </source>
</evidence>
<dbReference type="AlphaFoldDB" id="A0A0R3KZD5"/>
<evidence type="ECO:0000256" key="10">
    <source>
        <dbReference type="ARBA" id="ARBA00022917"/>
    </source>
</evidence>
<organism evidence="15 16">
    <name type="scientific">Bradyrhizobium valentinum</name>
    <dbReference type="NCBI Taxonomy" id="1518501"/>
    <lineage>
        <taxon>Bacteria</taxon>
        <taxon>Pseudomonadati</taxon>
        <taxon>Pseudomonadota</taxon>
        <taxon>Alphaproteobacteria</taxon>
        <taxon>Hyphomicrobiales</taxon>
        <taxon>Nitrobacteraceae</taxon>
        <taxon>Bradyrhizobium</taxon>
    </lineage>
</organism>
<dbReference type="EMBL" id="LLXX01000118">
    <property type="protein sequence ID" value="KRR05479.1"/>
    <property type="molecule type" value="Genomic_DNA"/>
</dbReference>
<dbReference type="PRINTS" id="PR01047">
    <property type="entry name" value="TRNASYNTHTHR"/>
</dbReference>
<keyword evidence="16" id="KW-1185">Reference proteome</keyword>
<dbReference type="NCBIfam" id="TIGR00418">
    <property type="entry name" value="thrS"/>
    <property type="match status" value="1"/>
</dbReference>
<comment type="subunit">
    <text evidence="2">Homodimer.</text>
</comment>
<proteinExistence type="inferred from homology"/>
<feature type="domain" description="Aminoacyl-transfer RNA synthetases class-II family profile" evidence="14">
    <location>
        <begin position="24"/>
        <end position="296"/>
    </location>
</feature>
<dbReference type="InterPro" id="IPR045864">
    <property type="entry name" value="aa-tRNA-synth_II/BPL/LPL"/>
</dbReference>
<dbReference type="FunFam" id="3.30.930.10:FF:000002">
    <property type="entry name" value="Threonine--tRNA ligase"/>
    <property type="match status" value="1"/>
</dbReference>
<evidence type="ECO:0000256" key="4">
    <source>
        <dbReference type="ARBA" id="ARBA00022490"/>
    </source>
</evidence>
<comment type="catalytic activity">
    <reaction evidence="12">
        <text>tRNA(Thr) + L-threonine + ATP = L-threonyl-tRNA(Thr) + AMP + diphosphate + H(+)</text>
        <dbReference type="Rhea" id="RHEA:24624"/>
        <dbReference type="Rhea" id="RHEA-COMP:9670"/>
        <dbReference type="Rhea" id="RHEA-COMP:9704"/>
        <dbReference type="ChEBI" id="CHEBI:15378"/>
        <dbReference type="ChEBI" id="CHEBI:30616"/>
        <dbReference type="ChEBI" id="CHEBI:33019"/>
        <dbReference type="ChEBI" id="CHEBI:57926"/>
        <dbReference type="ChEBI" id="CHEBI:78442"/>
        <dbReference type="ChEBI" id="CHEBI:78534"/>
        <dbReference type="ChEBI" id="CHEBI:456215"/>
        <dbReference type="EC" id="6.1.1.3"/>
    </reaction>
</comment>
<dbReference type="GO" id="GO:0004829">
    <property type="term" value="F:threonine-tRNA ligase activity"/>
    <property type="evidence" value="ECO:0007669"/>
    <property type="project" value="UniProtKB-UniRule"/>
</dbReference>
<dbReference type="OrthoDB" id="9802304at2"/>
<evidence type="ECO:0000256" key="3">
    <source>
        <dbReference type="ARBA" id="ARBA00013163"/>
    </source>
</evidence>
<dbReference type="Gene3D" id="3.40.50.800">
    <property type="entry name" value="Anticodon-binding domain"/>
    <property type="match status" value="1"/>
</dbReference>
<dbReference type="Gene3D" id="3.30.930.10">
    <property type="entry name" value="Bira Bifunctional Protein, Domain 2"/>
    <property type="match status" value="1"/>
</dbReference>
<evidence type="ECO:0000256" key="11">
    <source>
        <dbReference type="ARBA" id="ARBA00023146"/>
    </source>
</evidence>
<dbReference type="Pfam" id="PF00587">
    <property type="entry name" value="tRNA-synt_2b"/>
    <property type="match status" value="1"/>
</dbReference>
<dbReference type="RefSeq" id="WP_057851436.1">
    <property type="nucleotide sequence ID" value="NZ_LLXX01000118.1"/>
</dbReference>
<dbReference type="InterPro" id="IPR033728">
    <property type="entry name" value="ThrRS_core"/>
</dbReference>
<name>A0A0R3KZD5_9BRAD</name>
<evidence type="ECO:0000256" key="13">
    <source>
        <dbReference type="NCBIfam" id="TIGR00418"/>
    </source>
</evidence>
<evidence type="ECO:0000256" key="6">
    <source>
        <dbReference type="ARBA" id="ARBA00022723"/>
    </source>
</evidence>
<dbReference type="Pfam" id="PF03129">
    <property type="entry name" value="HGTP_anticodon"/>
    <property type="match status" value="1"/>
</dbReference>
<keyword evidence="11" id="KW-0030">Aminoacyl-tRNA synthetase</keyword>
<dbReference type="GO" id="GO:0046872">
    <property type="term" value="F:metal ion binding"/>
    <property type="evidence" value="ECO:0007669"/>
    <property type="project" value="UniProtKB-KW"/>
</dbReference>
<accession>A0A0R3KZD5</accession>
<dbReference type="PANTHER" id="PTHR11451:SF44">
    <property type="entry name" value="THREONINE--TRNA LIGASE, CHLOROPLASTIC_MITOCHONDRIAL 2"/>
    <property type="match status" value="1"/>
</dbReference>
<comment type="caution">
    <text evidence="15">The sequence shown here is derived from an EMBL/GenBank/DDBJ whole genome shotgun (WGS) entry which is preliminary data.</text>
</comment>
<dbReference type="SUPFAM" id="SSF52954">
    <property type="entry name" value="Class II aaRS ABD-related"/>
    <property type="match status" value="1"/>
</dbReference>
<evidence type="ECO:0000256" key="8">
    <source>
        <dbReference type="ARBA" id="ARBA00022833"/>
    </source>
</evidence>
<protein>
    <recommendedName>
        <fullName evidence="3 13">Threonine--tRNA ligase</fullName>
        <ecNumber evidence="3 13">6.1.1.3</ecNumber>
    </recommendedName>
</protein>
<dbReference type="CDD" id="cd00771">
    <property type="entry name" value="ThrRS_core"/>
    <property type="match status" value="1"/>
</dbReference>
<keyword evidence="5" id="KW-0436">Ligase</keyword>
<evidence type="ECO:0000259" key="14">
    <source>
        <dbReference type="PROSITE" id="PS50862"/>
    </source>
</evidence>
<dbReference type="InterPro" id="IPR002320">
    <property type="entry name" value="Thr-tRNA-ligase_IIa"/>
</dbReference>
<dbReference type="InterPro" id="IPR004154">
    <property type="entry name" value="Anticodon-bd"/>
</dbReference>
<dbReference type="InterPro" id="IPR002314">
    <property type="entry name" value="aa-tRNA-synt_IIb"/>
</dbReference>
<evidence type="ECO:0000256" key="9">
    <source>
        <dbReference type="ARBA" id="ARBA00022840"/>
    </source>
</evidence>
<dbReference type="GO" id="GO:0005524">
    <property type="term" value="F:ATP binding"/>
    <property type="evidence" value="ECO:0007669"/>
    <property type="project" value="UniProtKB-KW"/>
</dbReference>
<reference evidence="15 16" key="1">
    <citation type="submission" date="2014-03" db="EMBL/GenBank/DDBJ databases">
        <title>Bradyrhizobium valentinum sp. nov., isolated from effective nodules of Lupinus mariae-josephae, a lupine endemic of basic-lime soils in Eastern Spain.</title>
        <authorList>
            <person name="Duran D."/>
            <person name="Rey L."/>
            <person name="Navarro A."/>
            <person name="Busquets A."/>
            <person name="Imperial J."/>
            <person name="Ruiz-Argueso T."/>
        </authorList>
    </citation>
    <scope>NUCLEOTIDE SEQUENCE [LARGE SCALE GENOMIC DNA]</scope>
    <source>
        <strain evidence="15 16">LmjM3</strain>
    </source>
</reference>
<dbReference type="EC" id="6.1.1.3" evidence="3 13"/>
<keyword evidence="8" id="KW-0862">Zinc</keyword>
<keyword evidence="7" id="KW-0547">Nucleotide-binding</keyword>
<dbReference type="PROSITE" id="PS50862">
    <property type="entry name" value="AA_TRNA_LIGASE_II"/>
    <property type="match status" value="1"/>
</dbReference>
<keyword evidence="10" id="KW-0648">Protein biosynthesis</keyword>
<dbReference type="GO" id="GO:0006435">
    <property type="term" value="P:threonyl-tRNA aminoacylation"/>
    <property type="evidence" value="ECO:0007669"/>
    <property type="project" value="UniProtKB-UniRule"/>
</dbReference>
<keyword evidence="4" id="KW-0963">Cytoplasm</keyword>
<dbReference type="SUPFAM" id="SSF55681">
    <property type="entry name" value="Class II aaRS and biotin synthetases"/>
    <property type="match status" value="1"/>
</dbReference>
<dbReference type="STRING" id="1518501.CQ10_21455"/>
<sequence length="410" mass="45521">MDDLDHRNLGVQLKLWHLQEDAPGMVFWHPRGYAVYRVLEDYLRRKMCRAGYAEVRTPQLLPREFWGRSGHWDKFGEHMFRIDDGELAMALKPMSCPCHVQIFNKGLRSWRELPIRYAEFGACHRNEPSGSLHGIMRTRAFEQDDAHVFCREQDVEGEVARFIALLDEVYCDLGFPDYEVALATRPAVRAGDDATWDWSEAKLGDAARRCGLAPQINPGEGAFYGPKLEFALRDRLGRSWQCGTVQLDGVLPQRLEASYVAPDGSRARPLMIHHAIFGSLSRMIAILLEHHGGVLPFWLSPDQVAVAPISKDQAGYGADVLAAFADAGIRAVAYDGADTLSRRIVAAHEMAVPVMAIVGGREMRDGRVNLREREGSQADVPLAEAVSRLQARARPGALVAQALSPADAGS</sequence>
<evidence type="ECO:0000256" key="5">
    <source>
        <dbReference type="ARBA" id="ARBA00022598"/>
    </source>
</evidence>
<dbReference type="InterPro" id="IPR006195">
    <property type="entry name" value="aa-tRNA-synth_II"/>
</dbReference>
<dbReference type="Proteomes" id="UP000051913">
    <property type="component" value="Unassembled WGS sequence"/>
</dbReference>
<evidence type="ECO:0000313" key="16">
    <source>
        <dbReference type="Proteomes" id="UP000051913"/>
    </source>
</evidence>
<evidence type="ECO:0000256" key="12">
    <source>
        <dbReference type="ARBA" id="ARBA00049515"/>
    </source>
</evidence>